<dbReference type="AlphaFoldDB" id="A0AAD1D3L1"/>
<evidence type="ECO:0000256" key="2">
    <source>
        <dbReference type="SAM" id="MobiDB-lite"/>
    </source>
</evidence>
<protein>
    <submittedName>
        <fullName evidence="4">FAD-dependent oxidoreductase</fullName>
    </submittedName>
    <submittedName>
        <fullName evidence="5">Sarcosine oxidase</fullName>
    </submittedName>
</protein>
<keyword evidence="7" id="KW-1185">Reference proteome</keyword>
<reference evidence="5 7" key="2">
    <citation type="submission" date="2018-10" db="EMBL/GenBank/DDBJ databases">
        <title>Genomic Encyclopedia of Type Strains, Phase IV (KMG-IV): sequencing the most valuable type-strain genomes for metagenomic binning, comparative biology and taxonomic classification.</title>
        <authorList>
            <person name="Goeker M."/>
        </authorList>
    </citation>
    <scope>NUCLEOTIDE SEQUENCE [LARGE SCALE GENOMIC DNA]</scope>
    <source>
        <strain evidence="5 7">DSM 19791</strain>
    </source>
</reference>
<feature type="domain" description="FAD dependent oxidoreductase" evidence="3">
    <location>
        <begin position="38"/>
        <end position="392"/>
    </location>
</feature>
<dbReference type="SUPFAM" id="SSF51905">
    <property type="entry name" value="FAD/NAD(P)-binding domain"/>
    <property type="match status" value="1"/>
</dbReference>
<sequence>MNSIQTPLGHEPISTSHWSRTAPAAPPCPALEGTIAVDCTIIGAGYSGLIMALELAAAGRSVVVLDAEAPGWAASGRNAGHVAPLFWGAKKTPRQIVAAYGDDMGARMNRMVADSGRWLFDLIDRHGIACDARRGYLYLARTEASLAKHRETFEEWSEFGGVFEAIDCTELARHVTSPNYAGGVWLPNGGLVNPLALSRGLAAAAVREGVQVFGNSRAVSAVKDGEVWRIQTTQGAVRSRTLLVAAGGYADALFPVLRKAAYTVHCGVIATDPLPDKGTSTLPGRVPVADLDDKAVFSPAIDAEGCLAISFLIGPGDLEMRKALKICAPRIAKAFPQLSPPEFKRIWAGKFTITPDGAPRLLRLADNAFAATGCNGLGHTLGISAARELAKLALGVGKDAINFRVEDAKPLPASSAANWLLRHVAFPLVNRAG</sequence>
<evidence type="ECO:0000313" key="7">
    <source>
        <dbReference type="Proteomes" id="UP000276029"/>
    </source>
</evidence>
<dbReference type="Proteomes" id="UP000275727">
    <property type="component" value="Chromosome"/>
</dbReference>
<organism evidence="4 6">
    <name type="scientific">Sphingosinicella microcystinivorans</name>
    <dbReference type="NCBI Taxonomy" id="335406"/>
    <lineage>
        <taxon>Bacteria</taxon>
        <taxon>Pseudomonadati</taxon>
        <taxon>Pseudomonadota</taxon>
        <taxon>Alphaproteobacteria</taxon>
        <taxon>Sphingomonadales</taxon>
        <taxon>Sphingosinicellaceae</taxon>
        <taxon>Sphingosinicella</taxon>
    </lineage>
</organism>
<evidence type="ECO:0000313" key="4">
    <source>
        <dbReference type="EMBL" id="BBE32521.1"/>
    </source>
</evidence>
<dbReference type="GO" id="GO:0005737">
    <property type="term" value="C:cytoplasm"/>
    <property type="evidence" value="ECO:0007669"/>
    <property type="project" value="TreeGrafter"/>
</dbReference>
<evidence type="ECO:0000259" key="3">
    <source>
        <dbReference type="Pfam" id="PF01266"/>
    </source>
</evidence>
<dbReference type="EMBL" id="RBWX01000008">
    <property type="protein sequence ID" value="RKS88765.1"/>
    <property type="molecule type" value="Genomic_DNA"/>
</dbReference>
<proteinExistence type="predicted"/>
<dbReference type="EMBL" id="AP018711">
    <property type="protein sequence ID" value="BBE32521.1"/>
    <property type="molecule type" value="Genomic_DNA"/>
</dbReference>
<gene>
    <name evidence="5" type="ORF">DFR51_1975</name>
    <name evidence="4" type="ORF">SmB9_01790</name>
</gene>
<dbReference type="Pfam" id="PF01266">
    <property type="entry name" value="DAO"/>
    <property type="match status" value="1"/>
</dbReference>
<dbReference type="Gene3D" id="3.50.50.60">
    <property type="entry name" value="FAD/NAD(P)-binding domain"/>
    <property type="match status" value="1"/>
</dbReference>
<feature type="region of interest" description="Disordered" evidence="2">
    <location>
        <begin position="1"/>
        <end position="24"/>
    </location>
</feature>
<evidence type="ECO:0000313" key="5">
    <source>
        <dbReference type="EMBL" id="RKS88765.1"/>
    </source>
</evidence>
<reference evidence="4 6" key="1">
    <citation type="submission" date="2018-06" db="EMBL/GenBank/DDBJ databases">
        <title>Complete Genome Sequence of the Microcystin-Degrading Bacterium Sphingosinicella microcystinivorans Strain B-9.</title>
        <authorList>
            <person name="Jin H."/>
            <person name="Nishizawa T."/>
            <person name="Guo Y."/>
            <person name="Nishizawa A."/>
            <person name="Park H."/>
            <person name="Kato H."/>
            <person name="Tsuji K."/>
            <person name="Harada K."/>
        </authorList>
    </citation>
    <scope>NUCLEOTIDE SEQUENCE [LARGE SCALE GENOMIC DNA]</scope>
    <source>
        <strain evidence="4 6">B9</strain>
    </source>
</reference>
<accession>A0AAD1D3L1</accession>
<dbReference type="KEGG" id="smic:SmB9_01790"/>
<keyword evidence="1" id="KW-0560">Oxidoreductase</keyword>
<dbReference type="Gene3D" id="3.30.9.10">
    <property type="entry name" value="D-Amino Acid Oxidase, subunit A, domain 2"/>
    <property type="match status" value="1"/>
</dbReference>
<dbReference type="PANTHER" id="PTHR13847">
    <property type="entry name" value="SARCOSINE DEHYDROGENASE-RELATED"/>
    <property type="match status" value="1"/>
</dbReference>
<evidence type="ECO:0000256" key="1">
    <source>
        <dbReference type="ARBA" id="ARBA00023002"/>
    </source>
</evidence>
<name>A0AAD1D3L1_SPHMI</name>
<dbReference type="InterPro" id="IPR006076">
    <property type="entry name" value="FAD-dep_OxRdtase"/>
</dbReference>
<evidence type="ECO:0000313" key="6">
    <source>
        <dbReference type="Proteomes" id="UP000275727"/>
    </source>
</evidence>
<dbReference type="GO" id="GO:0016491">
    <property type="term" value="F:oxidoreductase activity"/>
    <property type="evidence" value="ECO:0007669"/>
    <property type="project" value="UniProtKB-KW"/>
</dbReference>
<dbReference type="PANTHER" id="PTHR13847:SF281">
    <property type="entry name" value="FAD DEPENDENT OXIDOREDUCTASE DOMAIN-CONTAINING PROTEIN"/>
    <property type="match status" value="1"/>
</dbReference>
<dbReference type="Proteomes" id="UP000276029">
    <property type="component" value="Unassembled WGS sequence"/>
</dbReference>
<dbReference type="RefSeq" id="WP_121050421.1">
    <property type="nucleotide sequence ID" value="NZ_AP018711.1"/>
</dbReference>
<dbReference type="InterPro" id="IPR036188">
    <property type="entry name" value="FAD/NAD-bd_sf"/>
</dbReference>